<proteinExistence type="predicted"/>
<evidence type="ECO:0000313" key="2">
    <source>
        <dbReference type="EMBL" id="EJK56435.1"/>
    </source>
</evidence>
<comment type="caution">
    <text evidence="2">The sequence shown here is derived from an EMBL/GenBank/DDBJ whole genome shotgun (WGS) entry which is preliminary data.</text>
</comment>
<gene>
    <name evidence="2" type="ORF">THAOC_23675</name>
</gene>
<reference evidence="2 3" key="1">
    <citation type="journal article" date="2012" name="Genome Biol.">
        <title>Genome and low-iron response of an oceanic diatom adapted to chronic iron limitation.</title>
        <authorList>
            <person name="Lommer M."/>
            <person name="Specht M."/>
            <person name="Roy A.S."/>
            <person name="Kraemer L."/>
            <person name="Andreson R."/>
            <person name="Gutowska M.A."/>
            <person name="Wolf J."/>
            <person name="Bergner S.V."/>
            <person name="Schilhabel M.B."/>
            <person name="Klostermeier U.C."/>
            <person name="Beiko R.G."/>
            <person name="Rosenstiel P."/>
            <person name="Hippler M."/>
            <person name="Laroche J."/>
        </authorList>
    </citation>
    <scope>NUCLEOTIDE SEQUENCE [LARGE SCALE GENOMIC DNA]</scope>
    <source>
        <strain evidence="2 3">CCMP1005</strain>
    </source>
</reference>
<dbReference type="Proteomes" id="UP000266841">
    <property type="component" value="Unassembled WGS sequence"/>
</dbReference>
<dbReference type="EMBL" id="AGNL01031407">
    <property type="protein sequence ID" value="EJK56435.1"/>
    <property type="molecule type" value="Genomic_DNA"/>
</dbReference>
<feature type="non-terminal residue" evidence="2">
    <location>
        <position position="83"/>
    </location>
</feature>
<organism evidence="2 3">
    <name type="scientific">Thalassiosira oceanica</name>
    <name type="common">Marine diatom</name>
    <dbReference type="NCBI Taxonomy" id="159749"/>
    <lineage>
        <taxon>Eukaryota</taxon>
        <taxon>Sar</taxon>
        <taxon>Stramenopiles</taxon>
        <taxon>Ochrophyta</taxon>
        <taxon>Bacillariophyta</taxon>
        <taxon>Coscinodiscophyceae</taxon>
        <taxon>Thalassiosirophycidae</taxon>
        <taxon>Thalassiosirales</taxon>
        <taxon>Thalassiosiraceae</taxon>
        <taxon>Thalassiosira</taxon>
    </lineage>
</organism>
<feature type="region of interest" description="Disordered" evidence="1">
    <location>
        <begin position="39"/>
        <end position="83"/>
    </location>
</feature>
<name>K0RTT8_THAOC</name>
<accession>K0RTT8</accession>
<keyword evidence="3" id="KW-1185">Reference proteome</keyword>
<evidence type="ECO:0000256" key="1">
    <source>
        <dbReference type="SAM" id="MobiDB-lite"/>
    </source>
</evidence>
<dbReference type="AlphaFoldDB" id="K0RTT8"/>
<protein>
    <submittedName>
        <fullName evidence="2">Uncharacterized protein</fullName>
    </submittedName>
</protein>
<feature type="region of interest" description="Disordered" evidence="1">
    <location>
        <begin position="1"/>
        <end position="23"/>
    </location>
</feature>
<sequence length="83" mass="8535">MKQSGAASTSRDKTIDCTGQYEGDQQTLSRLGAEDCAAAARGDTASHCAARRRHQSAAAAEAEPSPEPPPVGEGGRARQRPGA</sequence>
<evidence type="ECO:0000313" key="3">
    <source>
        <dbReference type="Proteomes" id="UP000266841"/>
    </source>
</evidence>